<name>A0A2U2PDF9_9SPHI</name>
<keyword evidence="3" id="KW-1185">Reference proteome</keyword>
<dbReference type="EMBL" id="QEAS01000014">
    <property type="protein sequence ID" value="PWG79435.1"/>
    <property type="molecule type" value="Genomic_DNA"/>
</dbReference>
<reference evidence="2 3" key="1">
    <citation type="submission" date="2018-04" db="EMBL/GenBank/DDBJ databases">
        <title>Pedobacter chongqingensis sp. nov., isolated from a rottenly hemp rope.</title>
        <authorList>
            <person name="Cai Y."/>
        </authorList>
    </citation>
    <scope>NUCLEOTIDE SEQUENCE [LARGE SCALE GENOMIC DNA]</scope>
    <source>
        <strain evidence="2 3">FJ4-8</strain>
    </source>
</reference>
<dbReference type="AlphaFoldDB" id="A0A2U2PDF9"/>
<protein>
    <recommendedName>
        <fullName evidence="1">DUF1570 domain-containing protein</fullName>
    </recommendedName>
</protein>
<accession>A0A2U2PDF9</accession>
<sequence>MAQSMSFRLLFLMFGILAFSNQGYSQRLVINEVGFKLEDDVKRQISLLAEYEAQIYNGLFDTRRNDSLLITINIYKKFSDYKKSSLNTGGKPISATGFYSPYQKQVFVYKHDDFMRTLVHEMSHCFMHDNMGPEVPRWLNEGVAVFFESMEVKYNEVSVTVQAGRLSAVRKYVADGDFDLVRFFQTPGTLWLDKSKLDYLYNVSYSIVFFLMRSNPAAARKLIRELSKEKDSVRAIERLPYGRIDQFEARYKLFYR</sequence>
<evidence type="ECO:0000259" key="1">
    <source>
        <dbReference type="Pfam" id="PF07607"/>
    </source>
</evidence>
<dbReference type="Pfam" id="PF07607">
    <property type="entry name" value="DUF1570"/>
    <property type="match status" value="1"/>
</dbReference>
<organism evidence="2 3">
    <name type="scientific">Pararcticibacter amylolyticus</name>
    <dbReference type="NCBI Taxonomy" id="2173175"/>
    <lineage>
        <taxon>Bacteria</taxon>
        <taxon>Pseudomonadati</taxon>
        <taxon>Bacteroidota</taxon>
        <taxon>Sphingobacteriia</taxon>
        <taxon>Sphingobacteriales</taxon>
        <taxon>Sphingobacteriaceae</taxon>
        <taxon>Pararcticibacter</taxon>
    </lineage>
</organism>
<evidence type="ECO:0000313" key="2">
    <source>
        <dbReference type="EMBL" id="PWG79435.1"/>
    </source>
</evidence>
<comment type="caution">
    <text evidence="2">The sequence shown here is derived from an EMBL/GenBank/DDBJ whole genome shotgun (WGS) entry which is preliminary data.</text>
</comment>
<proteinExistence type="predicted"/>
<gene>
    <name evidence="2" type="ORF">DDR33_16865</name>
</gene>
<dbReference type="InterPro" id="IPR011464">
    <property type="entry name" value="DUF1570"/>
</dbReference>
<feature type="domain" description="DUF1570" evidence="1">
    <location>
        <begin position="119"/>
        <end position="230"/>
    </location>
</feature>
<evidence type="ECO:0000313" key="3">
    <source>
        <dbReference type="Proteomes" id="UP000245647"/>
    </source>
</evidence>
<dbReference type="Proteomes" id="UP000245647">
    <property type="component" value="Unassembled WGS sequence"/>
</dbReference>